<evidence type="ECO:0000313" key="1">
    <source>
        <dbReference type="EMBL" id="RYR33988.1"/>
    </source>
</evidence>
<evidence type="ECO:0000313" key="2">
    <source>
        <dbReference type="Proteomes" id="UP000289738"/>
    </source>
</evidence>
<name>A0A445B5P1_ARAHY</name>
<protein>
    <recommendedName>
        <fullName evidence="3">Protein FAR1-RELATED SEQUENCE</fullName>
    </recommendedName>
</protein>
<organism evidence="1 2">
    <name type="scientific">Arachis hypogaea</name>
    <name type="common">Peanut</name>
    <dbReference type="NCBI Taxonomy" id="3818"/>
    <lineage>
        <taxon>Eukaryota</taxon>
        <taxon>Viridiplantae</taxon>
        <taxon>Streptophyta</taxon>
        <taxon>Embryophyta</taxon>
        <taxon>Tracheophyta</taxon>
        <taxon>Spermatophyta</taxon>
        <taxon>Magnoliopsida</taxon>
        <taxon>eudicotyledons</taxon>
        <taxon>Gunneridae</taxon>
        <taxon>Pentapetalae</taxon>
        <taxon>rosids</taxon>
        <taxon>fabids</taxon>
        <taxon>Fabales</taxon>
        <taxon>Fabaceae</taxon>
        <taxon>Papilionoideae</taxon>
        <taxon>50 kb inversion clade</taxon>
        <taxon>dalbergioids sensu lato</taxon>
        <taxon>Dalbergieae</taxon>
        <taxon>Pterocarpus clade</taxon>
        <taxon>Arachis</taxon>
    </lineage>
</organism>
<dbReference type="PANTHER" id="PTHR47718">
    <property type="entry name" value="OS01G0519700 PROTEIN"/>
    <property type="match status" value="1"/>
</dbReference>
<accession>A0A445B5P1</accession>
<dbReference type="EMBL" id="SDMP01000010">
    <property type="protein sequence ID" value="RYR33988.1"/>
    <property type="molecule type" value="Genomic_DNA"/>
</dbReference>
<dbReference type="Proteomes" id="UP000289738">
    <property type="component" value="Chromosome A10"/>
</dbReference>
<proteinExistence type="predicted"/>
<dbReference type="PANTHER" id="PTHR47718:SF13">
    <property type="entry name" value="OS09G0290500 PROTEIN"/>
    <property type="match status" value="1"/>
</dbReference>
<evidence type="ECO:0008006" key="3">
    <source>
        <dbReference type="Google" id="ProtNLM"/>
    </source>
</evidence>
<gene>
    <name evidence="1" type="ORF">Ahy_A10g048692</name>
</gene>
<reference evidence="1 2" key="1">
    <citation type="submission" date="2019-01" db="EMBL/GenBank/DDBJ databases">
        <title>Sequencing of cultivated peanut Arachis hypogaea provides insights into genome evolution and oil improvement.</title>
        <authorList>
            <person name="Chen X."/>
        </authorList>
    </citation>
    <scope>NUCLEOTIDE SEQUENCE [LARGE SCALE GENOMIC DNA]</scope>
    <source>
        <strain evidence="2">cv. Fuhuasheng</strain>
        <tissue evidence="1">Leaves</tissue>
    </source>
</reference>
<dbReference type="AlphaFoldDB" id="A0A445B5P1"/>
<comment type="caution">
    <text evidence="1">The sequence shown here is derived from an EMBL/GenBank/DDBJ whole genome shotgun (WGS) entry which is preliminary data.</text>
</comment>
<sequence>MECDMVGLLGYVPSTIGNENSSNLYENVADHFVIDGEQSNKVMQLSDVTEVESEKMDLDYDIRTTTCDKITKKPVNQAIHCNRNGFRGSRVKVPTRKNTILAPGCKARIYVTFDKDIQEWILFKIELRYSHPCLVRKVVHYHEYRELTMHAKCVIEDNDEAEIRPNKIFLALANEAGSLDINMKFFYAVKLDEGCKFRSVVWVEARCRASYEYYGDVVSVDSIYSTNSYEVVKLKLSHKLGGYPGTESCIMTSMTLCGTLGLRSHLRITSLNL</sequence>
<keyword evidence="2" id="KW-1185">Reference proteome</keyword>